<accession>A0A2Z4XVR9</accession>
<evidence type="ECO:0000256" key="3">
    <source>
        <dbReference type="ARBA" id="ARBA00007812"/>
    </source>
</evidence>
<dbReference type="Pfam" id="PF00205">
    <property type="entry name" value="TPP_enzyme_M"/>
    <property type="match status" value="1"/>
</dbReference>
<dbReference type="PANTHER" id="PTHR18968:SF13">
    <property type="entry name" value="ACETOLACTATE SYNTHASE CATALYTIC SUBUNIT, MITOCHONDRIAL"/>
    <property type="match status" value="1"/>
</dbReference>
<evidence type="ECO:0000256" key="9">
    <source>
        <dbReference type="ARBA" id="ARBA00023052"/>
    </source>
</evidence>
<dbReference type="CDD" id="cd02015">
    <property type="entry name" value="TPP_AHAS"/>
    <property type="match status" value="1"/>
</dbReference>
<dbReference type="UniPathway" id="UPA00049">
    <property type="reaction ID" value="UER00059"/>
</dbReference>
<dbReference type="InterPro" id="IPR045229">
    <property type="entry name" value="TPP_enz"/>
</dbReference>
<dbReference type="InterPro" id="IPR012000">
    <property type="entry name" value="Thiamin_PyroP_enz_cen_dom"/>
</dbReference>
<evidence type="ECO:0000313" key="16">
    <source>
        <dbReference type="EMBL" id="QIW11147.1"/>
    </source>
</evidence>
<dbReference type="Proteomes" id="UP000681131">
    <property type="component" value="Chromosome"/>
</dbReference>
<dbReference type="InterPro" id="IPR012846">
    <property type="entry name" value="Acetolactate_synth_lsu"/>
</dbReference>
<gene>
    <name evidence="15" type="primary">ilvB</name>
    <name evidence="15" type="ORF">CDH04_00120</name>
    <name evidence="16" type="ORF">FZC43_00120</name>
</gene>
<dbReference type="GO" id="GO:0005948">
    <property type="term" value="C:acetolactate synthase complex"/>
    <property type="evidence" value="ECO:0007669"/>
    <property type="project" value="TreeGrafter"/>
</dbReference>
<dbReference type="GO" id="GO:0030976">
    <property type="term" value="F:thiamine pyrophosphate binding"/>
    <property type="evidence" value="ECO:0007669"/>
    <property type="project" value="UniProtKB-UniRule"/>
</dbReference>
<keyword evidence="18" id="KW-1185">Reference proteome</keyword>
<feature type="domain" description="Thiamine pyrophosphate enzyme N-terminal TPP-binding" evidence="14">
    <location>
        <begin position="4"/>
        <end position="120"/>
    </location>
</feature>
<keyword evidence="10 11" id="KW-0100">Branched-chain amino acid biosynthesis</keyword>
<dbReference type="InterPro" id="IPR029035">
    <property type="entry name" value="DHS-like_NAD/FAD-binding_dom"/>
</dbReference>
<dbReference type="InterPro" id="IPR029061">
    <property type="entry name" value="THDP-binding"/>
</dbReference>
<dbReference type="KEGG" id="fad:CDH04_00120"/>
<dbReference type="EC" id="2.2.1.6" evidence="4 11"/>
<dbReference type="FunFam" id="3.40.50.970:FF:000007">
    <property type="entry name" value="Acetolactate synthase"/>
    <property type="match status" value="1"/>
</dbReference>
<evidence type="ECO:0000256" key="4">
    <source>
        <dbReference type="ARBA" id="ARBA00013145"/>
    </source>
</evidence>
<keyword evidence="9 11" id="KW-0786">Thiamine pyrophosphate</keyword>
<dbReference type="Gene3D" id="3.40.50.970">
    <property type="match status" value="2"/>
</dbReference>
<dbReference type="RefSeq" id="WP_112869098.1">
    <property type="nucleotide sequence ID" value="NZ_CP021781.1"/>
</dbReference>
<evidence type="ECO:0000256" key="10">
    <source>
        <dbReference type="ARBA" id="ARBA00023304"/>
    </source>
</evidence>
<protein>
    <recommendedName>
        <fullName evidence="4 11">Acetolactate synthase</fullName>
        <ecNumber evidence="4 11">2.2.1.6</ecNumber>
    </recommendedName>
</protein>
<dbReference type="GO" id="GO:0009099">
    <property type="term" value="P:L-valine biosynthetic process"/>
    <property type="evidence" value="ECO:0007669"/>
    <property type="project" value="UniProtKB-UniPathway"/>
</dbReference>
<dbReference type="FunFam" id="3.40.50.1220:FF:000008">
    <property type="entry name" value="Acetolactate synthase"/>
    <property type="match status" value="1"/>
</dbReference>
<dbReference type="Proteomes" id="UP000251120">
    <property type="component" value="Chromosome"/>
</dbReference>
<keyword evidence="8 11" id="KW-0460">Magnesium</keyword>
<dbReference type="EMBL" id="CP021781">
    <property type="protein sequence ID" value="AXA32921.1"/>
    <property type="molecule type" value="Genomic_DNA"/>
</dbReference>
<dbReference type="OrthoDB" id="9785953at2"/>
<dbReference type="CDD" id="cd07035">
    <property type="entry name" value="TPP_PYR_POX_like"/>
    <property type="match status" value="1"/>
</dbReference>
<evidence type="ECO:0000256" key="5">
    <source>
        <dbReference type="ARBA" id="ARBA00022605"/>
    </source>
</evidence>
<evidence type="ECO:0000259" key="12">
    <source>
        <dbReference type="Pfam" id="PF00205"/>
    </source>
</evidence>
<comment type="cofactor">
    <cofactor evidence="11">
        <name>thiamine diphosphate</name>
        <dbReference type="ChEBI" id="CHEBI:58937"/>
    </cofactor>
    <text evidence="11">Binds 1 thiamine pyrophosphate per subunit.</text>
</comment>
<comment type="similarity">
    <text evidence="3 11">Belongs to the TPP enzyme family.</text>
</comment>
<dbReference type="UniPathway" id="UPA00047">
    <property type="reaction ID" value="UER00055"/>
</dbReference>
<dbReference type="GO" id="GO:0000287">
    <property type="term" value="F:magnesium ion binding"/>
    <property type="evidence" value="ECO:0007669"/>
    <property type="project" value="UniProtKB-UniRule"/>
</dbReference>
<dbReference type="Pfam" id="PF02775">
    <property type="entry name" value="TPP_enzyme_C"/>
    <property type="match status" value="1"/>
</dbReference>
<comment type="pathway">
    <text evidence="1 11">Amino-acid biosynthesis; L-isoleucine biosynthesis; L-isoleucine from 2-oxobutanoate: step 1/4.</text>
</comment>
<sequence length="565" mass="61442">MKITGSQAIVKALKTEGVDCIFGYPGGAIMPTYDALHEERHNLHHILVRHEQAAIHGAVGYARATQKVGVAIATSGPGATNLLTGIADAQIDSIPVVCITGQVFSSLLGTDAFQEADIIGMSVAATKWNYQITDPNEIPEVFKKAFEIAKSGRPGPVLIDITKDAQTALMEYKQAQGNINGKWLHKPMIDMDEILRASELINNAKRPIVLAGHGVMLSGAEDSLLKLAEKANLPVVCTLLGLSSFPYKHDLYKGMLGMHGNYAANVLCNEADVVLAVGMRFDDRVTGKLDEYLNNAKIIHIEIDPSEIDKNVKADVGINSDAKEAIDALIPYIAEQNHETWHKEFADEHSKEVAAVIDDETNPISGDIKMAEVISLVSEKTNGEATIVSDVGQHQMIAARYYKFMSKNAHISSGGLGTMGFALPAAIGAKVGVGNKKEVIAVIGDGGFQMNLQELAVLRQENLNLKIIILNNSFLGMVRQWQQLFFESRYSHTEISSPDFIKLAEAYDINAQQVSKRENLGKAIDELLAAKNSYLLEVKVEQQENVFPMVPAGESISNTKLGIEE</sequence>
<name>A0A2Z4XVR9_9GAMM</name>
<dbReference type="GO" id="GO:0003984">
    <property type="term" value="F:acetolactate synthase activity"/>
    <property type="evidence" value="ECO:0007669"/>
    <property type="project" value="UniProtKB-EC"/>
</dbReference>
<dbReference type="Gene3D" id="3.40.50.1220">
    <property type="entry name" value="TPP-binding domain"/>
    <property type="match status" value="1"/>
</dbReference>
<comment type="cofactor">
    <cofactor evidence="11">
        <name>Mg(2+)</name>
        <dbReference type="ChEBI" id="CHEBI:18420"/>
    </cofactor>
    <text evidence="11">Binds 1 Mg(2+) ion per subunit.</text>
</comment>
<comment type="pathway">
    <text evidence="2 11">Amino-acid biosynthesis; L-valine biosynthesis; L-valine from pyruvate: step 1/4.</text>
</comment>
<keyword evidence="5 11" id="KW-0028">Amino-acid biosynthesis</keyword>
<dbReference type="PANTHER" id="PTHR18968">
    <property type="entry name" value="THIAMINE PYROPHOSPHATE ENZYMES"/>
    <property type="match status" value="1"/>
</dbReference>
<feature type="domain" description="Thiamine pyrophosphate enzyme central" evidence="12">
    <location>
        <begin position="196"/>
        <end position="329"/>
    </location>
</feature>
<dbReference type="InterPro" id="IPR011766">
    <property type="entry name" value="TPP_enzyme_TPP-bd"/>
</dbReference>
<evidence type="ECO:0000259" key="13">
    <source>
        <dbReference type="Pfam" id="PF02775"/>
    </source>
</evidence>
<proteinExistence type="inferred from homology"/>
<evidence type="ECO:0000256" key="8">
    <source>
        <dbReference type="ARBA" id="ARBA00022842"/>
    </source>
</evidence>
<dbReference type="GO" id="GO:0009097">
    <property type="term" value="P:isoleucine biosynthetic process"/>
    <property type="evidence" value="ECO:0007669"/>
    <property type="project" value="UniProtKB-UniPathway"/>
</dbReference>
<evidence type="ECO:0000256" key="1">
    <source>
        <dbReference type="ARBA" id="ARBA00004974"/>
    </source>
</evidence>
<evidence type="ECO:0000259" key="14">
    <source>
        <dbReference type="Pfam" id="PF02776"/>
    </source>
</evidence>
<feature type="domain" description="Thiamine pyrophosphate enzyme TPP-binding" evidence="13">
    <location>
        <begin position="390"/>
        <end position="538"/>
    </location>
</feature>
<dbReference type="AlphaFoldDB" id="A0A2Z4XVR9"/>
<evidence type="ECO:0000256" key="11">
    <source>
        <dbReference type="RuleBase" id="RU003591"/>
    </source>
</evidence>
<reference evidence="16 18" key="2">
    <citation type="submission" date="2019-08" db="EMBL/GenBank/DDBJ databases">
        <title>Complete genome sequences of Francisella adeliensis (FSC1325 and FSC1326).</title>
        <authorList>
            <person name="Ohrman C."/>
            <person name="Uneklint I."/>
            <person name="Vallesi A."/>
            <person name="Karlsson L."/>
            <person name="Sjodin A."/>
        </authorList>
    </citation>
    <scope>NUCLEOTIDE SEQUENCE [LARGE SCALE GENOMIC DNA]</scope>
    <source>
        <strain evidence="16 18">FSC1325</strain>
    </source>
</reference>
<evidence type="ECO:0000256" key="7">
    <source>
        <dbReference type="ARBA" id="ARBA00022723"/>
    </source>
</evidence>
<keyword evidence="6 11" id="KW-0808">Transferase</keyword>
<dbReference type="InterPro" id="IPR012001">
    <property type="entry name" value="Thiamin_PyroP_enz_TPP-bd_dom"/>
</dbReference>
<reference evidence="15 17" key="1">
    <citation type="submission" date="2017-06" db="EMBL/GenBank/DDBJ databases">
        <title>Complete genome of Francisella adeliensis.</title>
        <authorList>
            <person name="Vallesi A."/>
            <person name="Sjodin A."/>
        </authorList>
    </citation>
    <scope>NUCLEOTIDE SEQUENCE [LARGE SCALE GENOMIC DNA]</scope>
    <source>
        <strain evidence="15 17">FDC440</strain>
    </source>
</reference>
<dbReference type="InterPro" id="IPR039368">
    <property type="entry name" value="AHAS_TPP"/>
</dbReference>
<evidence type="ECO:0000256" key="6">
    <source>
        <dbReference type="ARBA" id="ARBA00022679"/>
    </source>
</evidence>
<dbReference type="Pfam" id="PF02776">
    <property type="entry name" value="TPP_enzyme_N"/>
    <property type="match status" value="1"/>
</dbReference>
<keyword evidence="7 11" id="KW-0479">Metal-binding</keyword>
<dbReference type="SUPFAM" id="SSF52467">
    <property type="entry name" value="DHS-like NAD/FAD-binding domain"/>
    <property type="match status" value="1"/>
</dbReference>
<dbReference type="EMBL" id="CP043424">
    <property type="protein sequence ID" value="QIW11147.1"/>
    <property type="molecule type" value="Genomic_DNA"/>
</dbReference>
<comment type="catalytic activity">
    <reaction evidence="11">
        <text>2 pyruvate + H(+) = (2S)-2-acetolactate + CO2</text>
        <dbReference type="Rhea" id="RHEA:25249"/>
        <dbReference type="ChEBI" id="CHEBI:15361"/>
        <dbReference type="ChEBI" id="CHEBI:15378"/>
        <dbReference type="ChEBI" id="CHEBI:16526"/>
        <dbReference type="ChEBI" id="CHEBI:58476"/>
        <dbReference type="EC" id="2.2.1.6"/>
    </reaction>
</comment>
<dbReference type="GO" id="GO:0050660">
    <property type="term" value="F:flavin adenine dinucleotide binding"/>
    <property type="evidence" value="ECO:0007669"/>
    <property type="project" value="InterPro"/>
</dbReference>
<evidence type="ECO:0000313" key="15">
    <source>
        <dbReference type="EMBL" id="AXA32921.1"/>
    </source>
</evidence>
<organism evidence="15 17">
    <name type="scientific">Francisella adeliensis</name>
    <dbReference type="NCBI Taxonomy" id="2007306"/>
    <lineage>
        <taxon>Bacteria</taxon>
        <taxon>Pseudomonadati</taxon>
        <taxon>Pseudomonadota</taxon>
        <taxon>Gammaproteobacteria</taxon>
        <taxon>Thiotrichales</taxon>
        <taxon>Francisellaceae</taxon>
        <taxon>Francisella</taxon>
    </lineage>
</organism>
<evidence type="ECO:0000313" key="17">
    <source>
        <dbReference type="Proteomes" id="UP000251120"/>
    </source>
</evidence>
<dbReference type="SUPFAM" id="SSF52518">
    <property type="entry name" value="Thiamin diphosphate-binding fold (THDP-binding)"/>
    <property type="match status" value="2"/>
</dbReference>
<dbReference type="NCBIfam" id="TIGR00118">
    <property type="entry name" value="acolac_lg"/>
    <property type="match status" value="1"/>
</dbReference>
<evidence type="ECO:0000313" key="18">
    <source>
        <dbReference type="Proteomes" id="UP000681131"/>
    </source>
</evidence>
<evidence type="ECO:0000256" key="2">
    <source>
        <dbReference type="ARBA" id="ARBA00005025"/>
    </source>
</evidence>